<accession>A0A9W7STJ7</accession>
<reference evidence="1 2" key="1">
    <citation type="journal article" date="2018" name="IMA Fungus">
        <title>IMA Genome-F 10: Nine draft genome sequences of Claviceps purpurea s.lat., including C. arundinis, C. humidiphila, and C. cf. spartinae, pseudomolecules for the pitch canker pathogen Fusarium circinatum, draft genome of Davidsoniella eucalypti, Grosmannia galeiformis, Quambalaria eucalypti, and Teratosphaeria destructans.</title>
        <authorList>
            <person name="Wingfield B.D."/>
            <person name="Liu M."/>
            <person name="Nguyen H.D."/>
            <person name="Lane F.A."/>
            <person name="Morgan S.W."/>
            <person name="De Vos L."/>
            <person name="Wilken P.M."/>
            <person name="Duong T.A."/>
            <person name="Aylward J."/>
            <person name="Coetzee M.P."/>
            <person name="Dadej K."/>
            <person name="De Beer Z.W."/>
            <person name="Findlay W."/>
            <person name="Havenga M."/>
            <person name="Kolarik M."/>
            <person name="Menzies J.G."/>
            <person name="Naidoo K."/>
            <person name="Pochopski O."/>
            <person name="Shoukouhi P."/>
            <person name="Santana Q.C."/>
            <person name="Seifert K.A."/>
            <person name="Soal N."/>
            <person name="Steenkamp E.T."/>
            <person name="Tatham C.T."/>
            <person name="van der Nest M.A."/>
            <person name="Wingfield M.J."/>
        </authorList>
    </citation>
    <scope>NUCLEOTIDE SEQUENCE [LARGE SCALE GENOMIC DNA]</scope>
    <source>
        <strain evidence="1">CMW44962</strain>
    </source>
</reference>
<reference evidence="1 2" key="2">
    <citation type="journal article" date="2021" name="Curr. Genet.">
        <title>Genetic response to nitrogen starvation in the aggressive Eucalyptus foliar pathogen Teratosphaeria destructans.</title>
        <authorList>
            <person name="Havenga M."/>
            <person name="Wingfield B.D."/>
            <person name="Wingfield M.J."/>
            <person name="Dreyer L.L."/>
            <person name="Roets F."/>
            <person name="Aylward J."/>
        </authorList>
    </citation>
    <scope>NUCLEOTIDE SEQUENCE [LARGE SCALE GENOMIC DNA]</scope>
    <source>
        <strain evidence="1">CMW44962</strain>
    </source>
</reference>
<protein>
    <submittedName>
        <fullName evidence="1">Uncharacterized protein</fullName>
    </submittedName>
</protein>
<dbReference type="Proteomes" id="UP001138500">
    <property type="component" value="Unassembled WGS sequence"/>
</dbReference>
<comment type="caution">
    <text evidence="1">The sequence shown here is derived from an EMBL/GenBank/DDBJ whole genome shotgun (WGS) entry which is preliminary data.</text>
</comment>
<sequence length="147" mass="16339">MAPAEQLAMFNLVRSQQYLLNQLQIQNAQLAEQNNSGAGYYGGGTWSNLANNPQQASTMPYDNTPMPSHTFGYVDRTNYDRPDLLHHYYGSGHGPQQHPSLLFEGPPSIEGMGGFGYHDRPSDQSFTGVSPSYSKCQCRCLLRPGMY</sequence>
<dbReference type="EMBL" id="RIBY02001834">
    <property type="protein sequence ID" value="KAH9828088.1"/>
    <property type="molecule type" value="Genomic_DNA"/>
</dbReference>
<proteinExistence type="predicted"/>
<dbReference type="AlphaFoldDB" id="A0A9W7STJ7"/>
<keyword evidence="2" id="KW-1185">Reference proteome</keyword>
<evidence type="ECO:0000313" key="1">
    <source>
        <dbReference type="EMBL" id="KAH9828088.1"/>
    </source>
</evidence>
<evidence type="ECO:0000313" key="2">
    <source>
        <dbReference type="Proteomes" id="UP001138500"/>
    </source>
</evidence>
<gene>
    <name evidence="1" type="ORF">Tdes44962_MAKER02638</name>
</gene>
<organism evidence="1 2">
    <name type="scientific">Teratosphaeria destructans</name>
    <dbReference type="NCBI Taxonomy" id="418781"/>
    <lineage>
        <taxon>Eukaryota</taxon>
        <taxon>Fungi</taxon>
        <taxon>Dikarya</taxon>
        <taxon>Ascomycota</taxon>
        <taxon>Pezizomycotina</taxon>
        <taxon>Dothideomycetes</taxon>
        <taxon>Dothideomycetidae</taxon>
        <taxon>Mycosphaerellales</taxon>
        <taxon>Teratosphaeriaceae</taxon>
        <taxon>Teratosphaeria</taxon>
    </lineage>
</organism>
<name>A0A9W7STJ7_9PEZI</name>